<dbReference type="RefSeq" id="WP_133580197.1">
    <property type="nucleotide sequence ID" value="NZ_SNYJ01000006.1"/>
</dbReference>
<evidence type="ECO:0000256" key="1">
    <source>
        <dbReference type="ARBA" id="ARBA00022801"/>
    </source>
</evidence>
<dbReference type="CDD" id="cd02696">
    <property type="entry name" value="MurNAc-LAA"/>
    <property type="match status" value="1"/>
</dbReference>
<dbReference type="SUPFAM" id="SSF53187">
    <property type="entry name" value="Zn-dependent exopeptidases"/>
    <property type="match status" value="1"/>
</dbReference>
<protein>
    <submittedName>
        <fullName evidence="3">N-acetylmuramoyl-L-alanine amidase</fullName>
    </submittedName>
</protein>
<dbReference type="Gene3D" id="3.40.630.40">
    <property type="entry name" value="Zn-dependent exopeptidases"/>
    <property type="match status" value="1"/>
</dbReference>
<dbReference type="GO" id="GO:0009253">
    <property type="term" value="P:peptidoglycan catabolic process"/>
    <property type="evidence" value="ECO:0007669"/>
    <property type="project" value="InterPro"/>
</dbReference>
<dbReference type="InterPro" id="IPR050695">
    <property type="entry name" value="N-acetylmuramoyl_amidase_3"/>
</dbReference>
<dbReference type="PANTHER" id="PTHR30404">
    <property type="entry name" value="N-ACETYLMURAMOYL-L-ALANINE AMIDASE"/>
    <property type="match status" value="1"/>
</dbReference>
<dbReference type="EMBL" id="SNYJ01000006">
    <property type="protein sequence ID" value="TDQ40376.1"/>
    <property type="molecule type" value="Genomic_DNA"/>
</dbReference>
<dbReference type="GO" id="GO:0030288">
    <property type="term" value="C:outer membrane-bounded periplasmic space"/>
    <property type="evidence" value="ECO:0007669"/>
    <property type="project" value="TreeGrafter"/>
</dbReference>
<feature type="domain" description="MurNAc-LAA" evidence="2">
    <location>
        <begin position="119"/>
        <end position="228"/>
    </location>
</feature>
<dbReference type="GO" id="GO:0008745">
    <property type="term" value="F:N-acetylmuramoyl-L-alanine amidase activity"/>
    <property type="evidence" value="ECO:0007669"/>
    <property type="project" value="InterPro"/>
</dbReference>
<dbReference type="SMART" id="SM00646">
    <property type="entry name" value="Ami_3"/>
    <property type="match status" value="1"/>
</dbReference>
<evidence type="ECO:0000313" key="4">
    <source>
        <dbReference type="Proteomes" id="UP000295632"/>
    </source>
</evidence>
<comment type="caution">
    <text evidence="3">The sequence shown here is derived from an EMBL/GenBank/DDBJ whole genome shotgun (WGS) entry which is preliminary data.</text>
</comment>
<accession>A0A4R6U3W6</accession>
<organism evidence="3 4">
    <name type="scientific">Aureibacillus halotolerans</name>
    <dbReference type="NCBI Taxonomy" id="1508390"/>
    <lineage>
        <taxon>Bacteria</taxon>
        <taxon>Bacillati</taxon>
        <taxon>Bacillota</taxon>
        <taxon>Bacilli</taxon>
        <taxon>Bacillales</taxon>
        <taxon>Bacillaceae</taxon>
        <taxon>Aureibacillus</taxon>
    </lineage>
</organism>
<dbReference type="AlphaFoldDB" id="A0A4R6U3W6"/>
<dbReference type="Pfam" id="PF01520">
    <property type="entry name" value="Amidase_3"/>
    <property type="match status" value="1"/>
</dbReference>
<proteinExistence type="predicted"/>
<reference evidence="3 4" key="1">
    <citation type="submission" date="2019-03" db="EMBL/GenBank/DDBJ databases">
        <title>Genomic Encyclopedia of Type Strains, Phase IV (KMG-IV): sequencing the most valuable type-strain genomes for metagenomic binning, comparative biology and taxonomic classification.</title>
        <authorList>
            <person name="Goeker M."/>
        </authorList>
    </citation>
    <scope>NUCLEOTIDE SEQUENCE [LARGE SCALE GENOMIC DNA]</scope>
    <source>
        <strain evidence="3 4">DSM 28697</strain>
    </source>
</reference>
<keyword evidence="1" id="KW-0378">Hydrolase</keyword>
<keyword evidence="4" id="KW-1185">Reference proteome</keyword>
<sequence>MGKSFEWGQQLRLIRLVLIAVILGSSSTNVMAYDSPVESPLPSFQVLIDVGHGGIDGGAVYGELIEKDINLSIAKKLYDQLNSQGISAIVNRNTDYALSEDNRWFPSRSRHKRDLIQRMQLSNEISTDLFISLHVNATKNSTRRGPLVLHQSNELSAYLAQSIQIELNQQQGSARLPKVGKTYYLLNRIKQPAVIVEMGFITNAKDRTMLTDPKEQVKIASAITEGIKHFLLIGE</sequence>
<gene>
    <name evidence="3" type="ORF">EV213_10692</name>
</gene>
<dbReference type="OrthoDB" id="9772024at2"/>
<name>A0A4R6U3W6_9BACI</name>
<evidence type="ECO:0000313" key="3">
    <source>
        <dbReference type="EMBL" id="TDQ40376.1"/>
    </source>
</evidence>
<dbReference type="Proteomes" id="UP000295632">
    <property type="component" value="Unassembled WGS sequence"/>
</dbReference>
<dbReference type="PANTHER" id="PTHR30404:SF0">
    <property type="entry name" value="N-ACETYLMURAMOYL-L-ALANINE AMIDASE AMIC"/>
    <property type="match status" value="1"/>
</dbReference>
<evidence type="ECO:0000259" key="2">
    <source>
        <dbReference type="SMART" id="SM00646"/>
    </source>
</evidence>
<dbReference type="InterPro" id="IPR002508">
    <property type="entry name" value="MurNAc-LAA_cat"/>
</dbReference>